<accession>A0AAV4QBY0</accession>
<evidence type="ECO:0000313" key="3">
    <source>
        <dbReference type="Proteomes" id="UP001054945"/>
    </source>
</evidence>
<protein>
    <submittedName>
        <fullName evidence="2">Uncharacterized protein</fullName>
    </submittedName>
</protein>
<proteinExistence type="predicted"/>
<dbReference type="AlphaFoldDB" id="A0AAV4QBY0"/>
<dbReference type="EMBL" id="BPLR01005763">
    <property type="protein sequence ID" value="GIY04878.1"/>
    <property type="molecule type" value="Genomic_DNA"/>
</dbReference>
<evidence type="ECO:0000256" key="1">
    <source>
        <dbReference type="SAM" id="MobiDB-lite"/>
    </source>
</evidence>
<sequence>MNGTLWRMCCGGGTNCPSEGAQCHLLTGYNTRHDTHQRTRVPRCSWVFLTIGALSIHLAHRDVIGHRGHKKNSNTSHSTTRSFPV</sequence>
<reference evidence="2 3" key="1">
    <citation type="submission" date="2021-06" db="EMBL/GenBank/DDBJ databases">
        <title>Caerostris extrusa draft genome.</title>
        <authorList>
            <person name="Kono N."/>
            <person name="Arakawa K."/>
        </authorList>
    </citation>
    <scope>NUCLEOTIDE SEQUENCE [LARGE SCALE GENOMIC DNA]</scope>
</reference>
<feature type="compositionally biased region" description="Polar residues" evidence="1">
    <location>
        <begin position="73"/>
        <end position="85"/>
    </location>
</feature>
<name>A0AAV4QBY0_CAEEX</name>
<organism evidence="2 3">
    <name type="scientific">Caerostris extrusa</name>
    <name type="common">Bark spider</name>
    <name type="synonym">Caerostris bankana</name>
    <dbReference type="NCBI Taxonomy" id="172846"/>
    <lineage>
        <taxon>Eukaryota</taxon>
        <taxon>Metazoa</taxon>
        <taxon>Ecdysozoa</taxon>
        <taxon>Arthropoda</taxon>
        <taxon>Chelicerata</taxon>
        <taxon>Arachnida</taxon>
        <taxon>Araneae</taxon>
        <taxon>Araneomorphae</taxon>
        <taxon>Entelegynae</taxon>
        <taxon>Araneoidea</taxon>
        <taxon>Araneidae</taxon>
        <taxon>Caerostris</taxon>
    </lineage>
</organism>
<dbReference type="Proteomes" id="UP001054945">
    <property type="component" value="Unassembled WGS sequence"/>
</dbReference>
<feature type="region of interest" description="Disordered" evidence="1">
    <location>
        <begin position="66"/>
        <end position="85"/>
    </location>
</feature>
<gene>
    <name evidence="2" type="ORF">CEXT_400421</name>
</gene>
<evidence type="ECO:0000313" key="2">
    <source>
        <dbReference type="EMBL" id="GIY04878.1"/>
    </source>
</evidence>
<comment type="caution">
    <text evidence="2">The sequence shown here is derived from an EMBL/GenBank/DDBJ whole genome shotgun (WGS) entry which is preliminary data.</text>
</comment>
<keyword evidence="3" id="KW-1185">Reference proteome</keyword>